<evidence type="ECO:0000313" key="1">
    <source>
        <dbReference type="EMBL" id="OMJ71357.1"/>
    </source>
</evidence>
<gene>
    <name evidence="1" type="ORF">SteCoe_30442</name>
</gene>
<keyword evidence="2" id="KW-1185">Reference proteome</keyword>
<evidence type="ECO:0000313" key="2">
    <source>
        <dbReference type="Proteomes" id="UP000187209"/>
    </source>
</evidence>
<sequence>MEDKLTCASDLDCSRGSESAYCKDMRTYMNSDIENMKKTYQKRKNIMRNYSISLNSNKPPNMFTLGNIDLRFRPDIMVSDTPVEKFVPKTRPKMGSKDT</sequence>
<dbReference type="AlphaFoldDB" id="A0A1R2B3N8"/>
<proteinExistence type="predicted"/>
<name>A0A1R2B3N8_9CILI</name>
<accession>A0A1R2B3N8</accession>
<organism evidence="1 2">
    <name type="scientific">Stentor coeruleus</name>
    <dbReference type="NCBI Taxonomy" id="5963"/>
    <lineage>
        <taxon>Eukaryota</taxon>
        <taxon>Sar</taxon>
        <taxon>Alveolata</taxon>
        <taxon>Ciliophora</taxon>
        <taxon>Postciliodesmatophora</taxon>
        <taxon>Heterotrichea</taxon>
        <taxon>Heterotrichida</taxon>
        <taxon>Stentoridae</taxon>
        <taxon>Stentor</taxon>
    </lineage>
</organism>
<comment type="caution">
    <text evidence="1">The sequence shown here is derived from an EMBL/GenBank/DDBJ whole genome shotgun (WGS) entry which is preliminary data.</text>
</comment>
<protein>
    <submittedName>
        <fullName evidence="1">Uncharacterized protein</fullName>
    </submittedName>
</protein>
<dbReference type="Proteomes" id="UP000187209">
    <property type="component" value="Unassembled WGS sequence"/>
</dbReference>
<reference evidence="1 2" key="1">
    <citation type="submission" date="2016-11" db="EMBL/GenBank/DDBJ databases">
        <title>The macronuclear genome of Stentor coeruleus: a giant cell with tiny introns.</title>
        <authorList>
            <person name="Slabodnick M."/>
            <person name="Ruby J.G."/>
            <person name="Reiff S.B."/>
            <person name="Swart E.C."/>
            <person name="Gosai S."/>
            <person name="Prabakaran S."/>
            <person name="Witkowska E."/>
            <person name="Larue G.E."/>
            <person name="Fisher S."/>
            <person name="Freeman R.M."/>
            <person name="Gunawardena J."/>
            <person name="Chu W."/>
            <person name="Stover N.A."/>
            <person name="Gregory B.D."/>
            <person name="Nowacki M."/>
            <person name="Derisi J."/>
            <person name="Roy S.W."/>
            <person name="Marshall W.F."/>
            <person name="Sood P."/>
        </authorList>
    </citation>
    <scope>NUCLEOTIDE SEQUENCE [LARGE SCALE GENOMIC DNA]</scope>
    <source>
        <strain evidence="1">WM001</strain>
    </source>
</reference>
<dbReference type="EMBL" id="MPUH01000997">
    <property type="protein sequence ID" value="OMJ71357.1"/>
    <property type="molecule type" value="Genomic_DNA"/>
</dbReference>